<dbReference type="Pfam" id="PF01757">
    <property type="entry name" value="Acyl_transf_3"/>
    <property type="match status" value="1"/>
</dbReference>
<dbReference type="PANTHER" id="PTHR36927">
    <property type="entry name" value="BLR4337 PROTEIN"/>
    <property type="match status" value="1"/>
</dbReference>
<dbReference type="PANTHER" id="PTHR36927:SF4">
    <property type="entry name" value="BLR5718 PROTEIN"/>
    <property type="match status" value="1"/>
</dbReference>
<proteinExistence type="predicted"/>
<feature type="transmembrane region" description="Helical" evidence="1">
    <location>
        <begin position="21"/>
        <end position="38"/>
    </location>
</feature>
<feature type="transmembrane region" description="Helical" evidence="1">
    <location>
        <begin position="106"/>
        <end position="124"/>
    </location>
</feature>
<feature type="transmembrane region" description="Helical" evidence="1">
    <location>
        <begin position="315"/>
        <end position="338"/>
    </location>
</feature>
<keyword evidence="4" id="KW-1185">Reference proteome</keyword>
<protein>
    <recommendedName>
        <fullName evidence="2">Acyltransferase 3 domain-containing protein</fullName>
    </recommendedName>
</protein>
<evidence type="ECO:0000256" key="1">
    <source>
        <dbReference type="SAM" id="Phobius"/>
    </source>
</evidence>
<evidence type="ECO:0000313" key="4">
    <source>
        <dbReference type="Proteomes" id="UP001251528"/>
    </source>
</evidence>
<evidence type="ECO:0000259" key="2">
    <source>
        <dbReference type="Pfam" id="PF01757"/>
    </source>
</evidence>
<keyword evidence="1" id="KW-0472">Membrane</keyword>
<dbReference type="AlphaFoldDB" id="A0AAJ0CGS1"/>
<dbReference type="Proteomes" id="UP001251528">
    <property type="component" value="Unassembled WGS sequence"/>
</dbReference>
<feature type="transmembrane region" description="Helical" evidence="1">
    <location>
        <begin position="395"/>
        <end position="416"/>
    </location>
</feature>
<dbReference type="InterPro" id="IPR050623">
    <property type="entry name" value="Glucan_succinyl_AcylTrfase"/>
</dbReference>
<feature type="transmembrane region" description="Helical" evidence="1">
    <location>
        <begin position="278"/>
        <end position="295"/>
    </location>
</feature>
<feature type="transmembrane region" description="Helical" evidence="1">
    <location>
        <begin position="358"/>
        <end position="383"/>
    </location>
</feature>
<dbReference type="InterPro" id="IPR002656">
    <property type="entry name" value="Acyl_transf_3_dom"/>
</dbReference>
<evidence type="ECO:0000313" key="3">
    <source>
        <dbReference type="EMBL" id="KAK2591367.1"/>
    </source>
</evidence>
<feature type="domain" description="Acyltransferase 3" evidence="2">
    <location>
        <begin position="14"/>
        <end position="411"/>
    </location>
</feature>
<name>A0AAJ0CGS1_9HYPO</name>
<keyword evidence="1" id="KW-0812">Transmembrane</keyword>
<keyword evidence="1" id="KW-1133">Transmembrane helix</keyword>
<accession>A0AAJ0CGS1</accession>
<dbReference type="EMBL" id="JASWJB010000342">
    <property type="protein sequence ID" value="KAK2591367.1"/>
    <property type="molecule type" value="Genomic_DNA"/>
</dbReference>
<feature type="transmembrane region" description="Helical" evidence="1">
    <location>
        <begin position="58"/>
        <end position="79"/>
    </location>
</feature>
<dbReference type="GO" id="GO:0016747">
    <property type="term" value="F:acyltransferase activity, transferring groups other than amino-acyl groups"/>
    <property type="evidence" value="ECO:0007669"/>
    <property type="project" value="InterPro"/>
</dbReference>
<sequence>MTSTSNCIISLRRHDLDNLRTFLTGLVIVHHTAIAYGAVGGHPVQSALAKLAFPQATIPLTLLVALNQSFFMGLFFWISGHVSAQSLERIDGDPARTRWHFIHSKCLRLGLPAILYTLVVHPFLSLISPHEWTLGAAASRLSHYFSTLRGVRGVVWYTANLLVLDVAAACWKTRPGLGAETNEKKGLSATKNIDKAPSWYTLLARHGWIATAGLSFVTRLYYPVGVTIKLTGLQPAYAPQYVLAYIIGHASIQEERRAKSCSSRCCGLGESSTPLARAISMSLLTVPAIWLPYLFRREAGQDWFVAAVRDSSGGWNATALLYAIWNEFSFITIGPALVSHFSRWHNRPATFTLFQPRYSYGAFLVHMVVIVTAEVALDSVLAYHSSVWKWLGPSALTVGVGAVNVCASFGLAKVLLDKFPFLRRII</sequence>
<reference evidence="3" key="1">
    <citation type="submission" date="2023-06" db="EMBL/GenBank/DDBJ databases">
        <title>Conoideocrella luteorostrata (Hypocreales: Clavicipitaceae), a potential biocontrol fungus for elongate hemlock scale in United States Christmas tree production areas.</title>
        <authorList>
            <person name="Barrett H."/>
            <person name="Lovett B."/>
            <person name="Macias A.M."/>
            <person name="Stajich J.E."/>
            <person name="Kasson M.T."/>
        </authorList>
    </citation>
    <scope>NUCLEOTIDE SEQUENCE</scope>
    <source>
        <strain evidence="3">ARSEF 14590</strain>
    </source>
</reference>
<gene>
    <name evidence="3" type="ORF">QQS21_010944</name>
</gene>
<comment type="caution">
    <text evidence="3">The sequence shown here is derived from an EMBL/GenBank/DDBJ whole genome shotgun (WGS) entry which is preliminary data.</text>
</comment>
<organism evidence="3 4">
    <name type="scientific">Conoideocrella luteorostrata</name>
    <dbReference type="NCBI Taxonomy" id="1105319"/>
    <lineage>
        <taxon>Eukaryota</taxon>
        <taxon>Fungi</taxon>
        <taxon>Dikarya</taxon>
        <taxon>Ascomycota</taxon>
        <taxon>Pezizomycotina</taxon>
        <taxon>Sordariomycetes</taxon>
        <taxon>Hypocreomycetidae</taxon>
        <taxon>Hypocreales</taxon>
        <taxon>Clavicipitaceae</taxon>
        <taxon>Conoideocrella</taxon>
    </lineage>
</organism>